<dbReference type="AlphaFoldDB" id="A0AAE3GMN3"/>
<gene>
    <name evidence="2" type="ORF">NJ959_01710</name>
</gene>
<dbReference type="EMBL" id="JAMZMM010000008">
    <property type="protein sequence ID" value="MCP2727189.1"/>
    <property type="molecule type" value="Genomic_DNA"/>
</dbReference>
<keyword evidence="1" id="KW-0812">Transmembrane</keyword>
<evidence type="ECO:0000256" key="1">
    <source>
        <dbReference type="SAM" id="Phobius"/>
    </source>
</evidence>
<dbReference type="Proteomes" id="UP001204953">
    <property type="component" value="Unassembled WGS sequence"/>
</dbReference>
<proteinExistence type="predicted"/>
<sequence length="82" mass="8660">MKVFTNLLSAIIVAGWISAIAILSVQNYTAVSVKFLSFESIEMPVGIVLGFAVGVGLIGGAIAPLLWQVTGLEGESYDEEED</sequence>
<feature type="transmembrane region" description="Helical" evidence="1">
    <location>
        <begin position="45"/>
        <end position="67"/>
    </location>
</feature>
<keyword evidence="1" id="KW-1133">Transmembrane helix</keyword>
<feature type="transmembrane region" description="Helical" evidence="1">
    <location>
        <begin position="7"/>
        <end position="25"/>
    </location>
</feature>
<dbReference type="RefSeq" id="WP_254010007.1">
    <property type="nucleotide sequence ID" value="NZ_JAMZMM010000008.1"/>
</dbReference>
<keyword evidence="3" id="KW-1185">Reference proteome</keyword>
<name>A0AAE3GMN3_9CYAN</name>
<reference evidence="2" key="1">
    <citation type="submission" date="2022-06" db="EMBL/GenBank/DDBJ databases">
        <title>New cyanobacteria of genus Symplocastrum in benthos of Lake Baikal.</title>
        <authorList>
            <person name="Sorokovikova E."/>
            <person name="Tikhonova I."/>
            <person name="Krasnopeev A."/>
            <person name="Evseev P."/>
            <person name="Gladkikh A."/>
            <person name="Belykh O."/>
        </authorList>
    </citation>
    <scope>NUCLEOTIDE SEQUENCE</scope>
    <source>
        <strain evidence="2">BBK-W-15</strain>
    </source>
</reference>
<keyword evidence="1" id="KW-0472">Membrane</keyword>
<evidence type="ECO:0000313" key="2">
    <source>
        <dbReference type="EMBL" id="MCP2727189.1"/>
    </source>
</evidence>
<protein>
    <submittedName>
        <fullName evidence="2">LapA family protein</fullName>
    </submittedName>
</protein>
<comment type="caution">
    <text evidence="2">The sequence shown here is derived from an EMBL/GenBank/DDBJ whole genome shotgun (WGS) entry which is preliminary data.</text>
</comment>
<organism evidence="2 3">
    <name type="scientific">Limnofasciculus baicalensis BBK-W-15</name>
    <dbReference type="NCBI Taxonomy" id="2699891"/>
    <lineage>
        <taxon>Bacteria</taxon>
        <taxon>Bacillati</taxon>
        <taxon>Cyanobacteriota</taxon>
        <taxon>Cyanophyceae</taxon>
        <taxon>Coleofasciculales</taxon>
        <taxon>Coleofasciculaceae</taxon>
        <taxon>Limnofasciculus</taxon>
        <taxon>Limnofasciculus baicalensis</taxon>
    </lineage>
</organism>
<accession>A0AAE3GMN3</accession>
<evidence type="ECO:0000313" key="3">
    <source>
        <dbReference type="Proteomes" id="UP001204953"/>
    </source>
</evidence>